<gene>
    <name evidence="3" type="ORF">ETU37_16460</name>
</gene>
<proteinExistence type="predicted"/>
<reference evidence="3 4" key="1">
    <citation type="submission" date="2019-01" db="EMBL/GenBank/DDBJ databases">
        <title>Nocardioides guangzhouensis sp. nov., an actinobacterium isolated from soil.</title>
        <authorList>
            <person name="Fu Y."/>
            <person name="Cai Y."/>
            <person name="Lin Z."/>
            <person name="Chen P."/>
        </authorList>
    </citation>
    <scope>NUCLEOTIDE SEQUENCE [LARGE SCALE GENOMIC DNA]</scope>
    <source>
        <strain evidence="3 4">NBRC 105384</strain>
    </source>
</reference>
<organism evidence="3 4">
    <name type="scientific">Nocardioides iriomotensis</name>
    <dbReference type="NCBI Taxonomy" id="715784"/>
    <lineage>
        <taxon>Bacteria</taxon>
        <taxon>Bacillati</taxon>
        <taxon>Actinomycetota</taxon>
        <taxon>Actinomycetes</taxon>
        <taxon>Propionibacteriales</taxon>
        <taxon>Nocardioidaceae</taxon>
        <taxon>Nocardioides</taxon>
    </lineage>
</organism>
<comment type="caution">
    <text evidence="3">The sequence shown here is derived from an EMBL/GenBank/DDBJ whole genome shotgun (WGS) entry which is preliminary data.</text>
</comment>
<dbReference type="EMBL" id="SDPU01000028">
    <property type="protein sequence ID" value="RYU10833.1"/>
    <property type="molecule type" value="Genomic_DNA"/>
</dbReference>
<name>A0A4Q5IXV7_9ACTN</name>
<sequence>MGIGLGIVLLVIGLILVMGVVQIDIGFIDDTGLGWILVLVGALAVVLALVMNKQRSETKHVEERRYDGPPPR</sequence>
<evidence type="ECO:0000256" key="1">
    <source>
        <dbReference type="SAM" id="Phobius"/>
    </source>
</evidence>
<evidence type="ECO:0000313" key="4">
    <source>
        <dbReference type="Proteomes" id="UP000291189"/>
    </source>
</evidence>
<keyword evidence="1" id="KW-0812">Transmembrane</keyword>
<dbReference type="AlphaFoldDB" id="A0A4Q5IXV7"/>
<feature type="domain" description="DUF6458" evidence="2">
    <location>
        <begin position="1"/>
        <end position="57"/>
    </location>
</feature>
<keyword evidence="1" id="KW-1133">Transmembrane helix</keyword>
<feature type="transmembrane region" description="Helical" evidence="1">
    <location>
        <begin position="7"/>
        <end position="27"/>
    </location>
</feature>
<protein>
    <recommendedName>
        <fullName evidence="2">DUF6458 domain-containing protein</fullName>
    </recommendedName>
</protein>
<evidence type="ECO:0000313" key="3">
    <source>
        <dbReference type="EMBL" id="RYU10833.1"/>
    </source>
</evidence>
<evidence type="ECO:0000259" key="2">
    <source>
        <dbReference type="Pfam" id="PF20059"/>
    </source>
</evidence>
<keyword evidence="1" id="KW-0472">Membrane</keyword>
<dbReference type="InterPro" id="IPR045597">
    <property type="entry name" value="DUF6458"/>
</dbReference>
<dbReference type="Proteomes" id="UP000291189">
    <property type="component" value="Unassembled WGS sequence"/>
</dbReference>
<accession>A0A4Q5IXV7</accession>
<dbReference type="RefSeq" id="WP_129988424.1">
    <property type="nucleotide sequence ID" value="NZ_SDPU01000028.1"/>
</dbReference>
<keyword evidence="4" id="KW-1185">Reference proteome</keyword>
<dbReference type="Pfam" id="PF20059">
    <property type="entry name" value="DUF6458"/>
    <property type="match status" value="1"/>
</dbReference>
<feature type="transmembrane region" description="Helical" evidence="1">
    <location>
        <begin position="33"/>
        <end position="51"/>
    </location>
</feature>